<dbReference type="Pfam" id="PF00903">
    <property type="entry name" value="Glyoxalase"/>
    <property type="match status" value="1"/>
</dbReference>
<dbReference type="RefSeq" id="WP_102772325.1">
    <property type="nucleotide sequence ID" value="NZ_POQS01000002.1"/>
</dbReference>
<reference evidence="2 3" key="1">
    <citation type="submission" date="2018-01" db="EMBL/GenBank/DDBJ databases">
        <title>The draft genome of an aniline degradation strain ANB-1.</title>
        <authorList>
            <person name="Zhang L."/>
            <person name="Jiang J."/>
        </authorList>
    </citation>
    <scope>NUCLEOTIDE SEQUENCE [LARGE SCALE GENOMIC DNA]</scope>
    <source>
        <strain evidence="2 3">ANB-1</strain>
    </source>
</reference>
<dbReference type="SUPFAM" id="SSF54593">
    <property type="entry name" value="Glyoxalase/Bleomycin resistance protein/Dihydroxybiphenyl dioxygenase"/>
    <property type="match status" value="1"/>
</dbReference>
<evidence type="ECO:0000313" key="2">
    <source>
        <dbReference type="EMBL" id="PND34256.1"/>
    </source>
</evidence>
<feature type="domain" description="VOC" evidence="1">
    <location>
        <begin position="12"/>
        <end position="137"/>
    </location>
</feature>
<dbReference type="PANTHER" id="PTHR34109:SF1">
    <property type="entry name" value="VOC DOMAIN-CONTAINING PROTEIN"/>
    <property type="match status" value="1"/>
</dbReference>
<dbReference type="Gene3D" id="3.30.720.110">
    <property type="match status" value="1"/>
</dbReference>
<dbReference type="PROSITE" id="PS51819">
    <property type="entry name" value="VOC"/>
    <property type="match status" value="1"/>
</dbReference>
<dbReference type="InterPro" id="IPR037523">
    <property type="entry name" value="VOC_core"/>
</dbReference>
<protein>
    <submittedName>
        <fullName evidence="2">Glyoxalase</fullName>
    </submittedName>
</protein>
<comment type="caution">
    <text evidence="2">The sequence shown here is derived from an EMBL/GenBank/DDBJ whole genome shotgun (WGS) entry which is preliminary data.</text>
</comment>
<organism evidence="2 3">
    <name type="scientific">Achromobacter pulmonis</name>
    <dbReference type="NCBI Taxonomy" id="1389932"/>
    <lineage>
        <taxon>Bacteria</taxon>
        <taxon>Pseudomonadati</taxon>
        <taxon>Pseudomonadota</taxon>
        <taxon>Betaproteobacteria</taxon>
        <taxon>Burkholderiales</taxon>
        <taxon>Alcaligenaceae</taxon>
        <taxon>Achromobacter</taxon>
    </lineage>
</organism>
<dbReference type="InterPro" id="IPR004360">
    <property type="entry name" value="Glyas_Fos-R_dOase_dom"/>
</dbReference>
<dbReference type="InterPro" id="IPR029068">
    <property type="entry name" value="Glyas_Bleomycin-R_OHBP_Dase"/>
</dbReference>
<dbReference type="EMBL" id="POQS01000002">
    <property type="protein sequence ID" value="PND34256.1"/>
    <property type="molecule type" value="Genomic_DNA"/>
</dbReference>
<sequence length="168" mass="18215">MNTPASKPIPEGMHTLTPHIVCEGAAQAIDFFKKAFNAQEITRLAGPNGKVMHAAVRIGDSVLMLMDDFPEWGSLGPKALKGTPVTLHLYVEDVDAAIKQAVAAGAQVTMPAADMFWGDRYGQVVDPYGHRWSIATHKFDLTPDEIRENMAKMGDMQGCGDPAKKPQP</sequence>
<gene>
    <name evidence="2" type="ORF">C1I89_08445</name>
</gene>
<evidence type="ECO:0000313" key="3">
    <source>
        <dbReference type="Proteomes" id="UP000235994"/>
    </source>
</evidence>
<dbReference type="Proteomes" id="UP000235994">
    <property type="component" value="Unassembled WGS sequence"/>
</dbReference>
<evidence type="ECO:0000259" key="1">
    <source>
        <dbReference type="PROSITE" id="PS51819"/>
    </source>
</evidence>
<keyword evidence="3" id="KW-1185">Reference proteome</keyword>
<dbReference type="Gene3D" id="3.30.720.120">
    <property type="match status" value="1"/>
</dbReference>
<proteinExistence type="predicted"/>
<accession>A0A2N8KLC8</accession>
<name>A0A2N8KLC8_9BURK</name>
<dbReference type="PANTHER" id="PTHR34109">
    <property type="entry name" value="BNAUNNG04460D PROTEIN-RELATED"/>
    <property type="match status" value="1"/>
</dbReference>
<dbReference type="AlphaFoldDB" id="A0A2N8KLC8"/>
<dbReference type="CDD" id="cd07246">
    <property type="entry name" value="VOC_like"/>
    <property type="match status" value="1"/>
</dbReference>